<accession>A0ACC0BIA9</accession>
<evidence type="ECO:0000313" key="1">
    <source>
        <dbReference type="EMBL" id="KAI5672327.1"/>
    </source>
</evidence>
<proteinExistence type="predicted"/>
<gene>
    <name evidence="1" type="ORF">M9H77_12691</name>
</gene>
<keyword evidence="2" id="KW-1185">Reference proteome</keyword>
<dbReference type="Proteomes" id="UP001060085">
    <property type="component" value="Linkage Group LG03"/>
</dbReference>
<evidence type="ECO:0000313" key="2">
    <source>
        <dbReference type="Proteomes" id="UP001060085"/>
    </source>
</evidence>
<dbReference type="EMBL" id="CM044703">
    <property type="protein sequence ID" value="KAI5672327.1"/>
    <property type="molecule type" value="Genomic_DNA"/>
</dbReference>
<name>A0ACC0BIA9_CATRO</name>
<protein>
    <submittedName>
        <fullName evidence="1">Uncharacterized protein</fullName>
    </submittedName>
</protein>
<sequence length="386" mass="42769">MVRPSGRIGDDDLGPATDRTGRVEGRTVTASSRGVRGHDSTSDLPATLTYLALGFHHGTSKPRSSAQPLAIPFRSRPPLQPHLSHTPVPYEPYGSALPSSHPTNTVEGDDVGDEEQPVHVASVAHSRGSDGRPHQGKGKELIGSFMSVISLAEGGLVDPELIPSFGGYVAGPILRGQDRGSLKFRSCYMALTGWELTDAHVRVDISVLSHVCTPVRPGTEAYKPYIQQFPVLGYKNENKLLDIHLRLDVMTADELYMLDRVLRQFGYRQCIPTHPIQSQEACRPPNNMLYVLRNTFVEALWLETSVLAIPPSSCTDDYMGWYFSQSHSRIQNPGNIPRGFHLPVAPVMPPQALLDLIAREATREDLEDSEFRRTVRDLLRKHYRAP</sequence>
<reference evidence="2" key="1">
    <citation type="journal article" date="2023" name="Nat. Plants">
        <title>Single-cell RNA sequencing provides a high-resolution roadmap for understanding the multicellular compartmentation of specialized metabolism.</title>
        <authorList>
            <person name="Sun S."/>
            <person name="Shen X."/>
            <person name="Li Y."/>
            <person name="Li Y."/>
            <person name="Wang S."/>
            <person name="Li R."/>
            <person name="Zhang H."/>
            <person name="Shen G."/>
            <person name="Guo B."/>
            <person name="Wei J."/>
            <person name="Xu J."/>
            <person name="St-Pierre B."/>
            <person name="Chen S."/>
            <person name="Sun C."/>
        </authorList>
    </citation>
    <scope>NUCLEOTIDE SEQUENCE [LARGE SCALE GENOMIC DNA]</scope>
</reference>
<comment type="caution">
    <text evidence="1">The sequence shown here is derived from an EMBL/GenBank/DDBJ whole genome shotgun (WGS) entry which is preliminary data.</text>
</comment>
<organism evidence="1 2">
    <name type="scientific">Catharanthus roseus</name>
    <name type="common">Madagascar periwinkle</name>
    <name type="synonym">Vinca rosea</name>
    <dbReference type="NCBI Taxonomy" id="4058"/>
    <lineage>
        <taxon>Eukaryota</taxon>
        <taxon>Viridiplantae</taxon>
        <taxon>Streptophyta</taxon>
        <taxon>Embryophyta</taxon>
        <taxon>Tracheophyta</taxon>
        <taxon>Spermatophyta</taxon>
        <taxon>Magnoliopsida</taxon>
        <taxon>eudicotyledons</taxon>
        <taxon>Gunneridae</taxon>
        <taxon>Pentapetalae</taxon>
        <taxon>asterids</taxon>
        <taxon>lamiids</taxon>
        <taxon>Gentianales</taxon>
        <taxon>Apocynaceae</taxon>
        <taxon>Rauvolfioideae</taxon>
        <taxon>Vinceae</taxon>
        <taxon>Catharanthinae</taxon>
        <taxon>Catharanthus</taxon>
    </lineage>
</organism>